<name>A0A8R1ID45_CAEJA</name>
<accession>A0A8R1ID45</accession>
<keyword evidence="3" id="KW-1185">Reference proteome</keyword>
<dbReference type="EnsemblMetazoa" id="CJA32371.1">
    <property type="protein sequence ID" value="CJA32371.1"/>
    <property type="gene ID" value="WBGene00208218"/>
</dbReference>
<feature type="region of interest" description="Disordered" evidence="1">
    <location>
        <begin position="1"/>
        <end position="83"/>
    </location>
</feature>
<sequence length="83" mass="8870">TARGSSLSRSPTLSRSGPSPLPSRQPKATADHRSTVCHSAPPRSHSHWPTNQDAAADQFSARREPSGTTTPILTTIKGDDFPH</sequence>
<evidence type="ECO:0000256" key="1">
    <source>
        <dbReference type="SAM" id="MobiDB-lite"/>
    </source>
</evidence>
<reference evidence="2" key="2">
    <citation type="submission" date="2022-06" db="UniProtKB">
        <authorList>
            <consortium name="EnsemblMetazoa"/>
        </authorList>
    </citation>
    <scope>IDENTIFICATION</scope>
    <source>
        <strain evidence="2">DF5081</strain>
    </source>
</reference>
<reference evidence="3" key="1">
    <citation type="submission" date="2010-08" db="EMBL/GenBank/DDBJ databases">
        <authorList>
            <consortium name="Caenorhabditis japonica Sequencing Consortium"/>
            <person name="Wilson R.K."/>
        </authorList>
    </citation>
    <scope>NUCLEOTIDE SEQUENCE [LARGE SCALE GENOMIC DNA]</scope>
    <source>
        <strain evidence="3">DF5081</strain>
    </source>
</reference>
<organism evidence="2 3">
    <name type="scientific">Caenorhabditis japonica</name>
    <dbReference type="NCBI Taxonomy" id="281687"/>
    <lineage>
        <taxon>Eukaryota</taxon>
        <taxon>Metazoa</taxon>
        <taxon>Ecdysozoa</taxon>
        <taxon>Nematoda</taxon>
        <taxon>Chromadorea</taxon>
        <taxon>Rhabditida</taxon>
        <taxon>Rhabditina</taxon>
        <taxon>Rhabditomorpha</taxon>
        <taxon>Rhabditoidea</taxon>
        <taxon>Rhabditidae</taxon>
        <taxon>Peloderinae</taxon>
        <taxon>Caenorhabditis</taxon>
    </lineage>
</organism>
<proteinExistence type="predicted"/>
<protein>
    <submittedName>
        <fullName evidence="2">Uncharacterized protein</fullName>
    </submittedName>
</protein>
<dbReference type="AlphaFoldDB" id="A0A8R1ID45"/>
<feature type="compositionally biased region" description="Low complexity" evidence="1">
    <location>
        <begin position="1"/>
        <end position="24"/>
    </location>
</feature>
<evidence type="ECO:0000313" key="3">
    <source>
        <dbReference type="Proteomes" id="UP000005237"/>
    </source>
</evidence>
<dbReference type="Proteomes" id="UP000005237">
    <property type="component" value="Unassembled WGS sequence"/>
</dbReference>
<evidence type="ECO:0000313" key="2">
    <source>
        <dbReference type="EnsemblMetazoa" id="CJA32371.1"/>
    </source>
</evidence>